<dbReference type="RefSeq" id="WP_092986154.1">
    <property type="nucleotide sequence ID" value="NZ_FNFY01000010.1"/>
</dbReference>
<protein>
    <submittedName>
        <fullName evidence="2">Uncharacterized protein</fullName>
    </submittedName>
</protein>
<proteinExistence type="predicted"/>
<name>A0A1G9F3L9_9BACL</name>
<evidence type="ECO:0000313" key="2">
    <source>
        <dbReference type="EMBL" id="SDK82823.1"/>
    </source>
</evidence>
<dbReference type="Proteomes" id="UP000199008">
    <property type="component" value="Unassembled WGS sequence"/>
</dbReference>
<evidence type="ECO:0000313" key="3">
    <source>
        <dbReference type="Proteomes" id="UP000199008"/>
    </source>
</evidence>
<dbReference type="STRING" id="576118.SAMN05216216_11099"/>
<feature type="compositionally biased region" description="Acidic residues" evidence="1">
    <location>
        <begin position="97"/>
        <end position="116"/>
    </location>
</feature>
<evidence type="ECO:0000256" key="1">
    <source>
        <dbReference type="SAM" id="MobiDB-lite"/>
    </source>
</evidence>
<sequence length="116" mass="13737">MTEERIQRFYITRINRETGEIGYITIERFDELPRARASIDDVNGYDDATVASRVVVRLNQISEEINGKFEYYFTRRDENTFPYLNNLSDEAKKWFEPEEEVPEEEAPVEEESTEGE</sequence>
<accession>A0A1G9F3L9</accession>
<dbReference type="EMBL" id="FNFY01000010">
    <property type="protein sequence ID" value="SDK82823.1"/>
    <property type="molecule type" value="Genomic_DNA"/>
</dbReference>
<keyword evidence="3" id="KW-1185">Reference proteome</keyword>
<reference evidence="3" key="1">
    <citation type="submission" date="2016-10" db="EMBL/GenBank/DDBJ databases">
        <authorList>
            <person name="Varghese N."/>
            <person name="Submissions S."/>
        </authorList>
    </citation>
    <scope>NUCLEOTIDE SEQUENCE [LARGE SCALE GENOMIC DNA]</scope>
    <source>
        <strain evidence="3">CGMCC 1.8895</strain>
    </source>
</reference>
<organism evidence="2 3">
    <name type="scientific">Lacicoccus qingdaonensis</name>
    <dbReference type="NCBI Taxonomy" id="576118"/>
    <lineage>
        <taxon>Bacteria</taxon>
        <taxon>Bacillati</taxon>
        <taxon>Bacillota</taxon>
        <taxon>Bacilli</taxon>
        <taxon>Bacillales</taxon>
        <taxon>Salinicoccaceae</taxon>
        <taxon>Lacicoccus</taxon>
    </lineage>
</organism>
<feature type="region of interest" description="Disordered" evidence="1">
    <location>
        <begin position="95"/>
        <end position="116"/>
    </location>
</feature>
<dbReference type="AlphaFoldDB" id="A0A1G9F3L9"/>
<gene>
    <name evidence="2" type="ORF">SAMN05216216_11099</name>
</gene>